<keyword evidence="1" id="KW-0472">Membrane</keyword>
<keyword evidence="1" id="KW-0812">Transmembrane</keyword>
<dbReference type="AlphaFoldDB" id="A0A0K0DZC0"/>
<evidence type="ECO:0000313" key="4">
    <source>
        <dbReference type="WBParaSite" id="TCONS_00005444.p1"/>
    </source>
</evidence>
<keyword evidence="1" id="KW-1133">Transmembrane helix</keyword>
<organism evidence="3">
    <name type="scientific">Strongyloides stercoralis</name>
    <name type="common">Threadworm</name>
    <dbReference type="NCBI Taxonomy" id="6248"/>
    <lineage>
        <taxon>Eukaryota</taxon>
        <taxon>Metazoa</taxon>
        <taxon>Ecdysozoa</taxon>
        <taxon>Nematoda</taxon>
        <taxon>Chromadorea</taxon>
        <taxon>Rhabditida</taxon>
        <taxon>Tylenchina</taxon>
        <taxon>Panagrolaimomorpha</taxon>
        <taxon>Strongyloidoidea</taxon>
        <taxon>Strongyloididae</taxon>
        <taxon>Strongyloides</taxon>
    </lineage>
</organism>
<reference evidence="3" key="1">
    <citation type="submission" date="2015-08" db="UniProtKB">
        <authorList>
            <consortium name="WormBaseParasite"/>
        </authorList>
    </citation>
    <scope>IDENTIFICATION</scope>
</reference>
<evidence type="ECO:0000313" key="2">
    <source>
        <dbReference type="Proteomes" id="UP000035681"/>
    </source>
</evidence>
<sequence>MVAWYQKTKEYSVRLKNRRLLIKIFKVWKFANFGELRSELYYFFGLLCLLSWLAFNLWILRDYFFPWWFSPLYTESGLPKHKLEMKKRKILLEKRVIDDVKILPDSHTIFLHDSSSENQNISVGGHNNSNSNIILKKNDVLNSDKIYYCNTNKELQNNIKNSVIIEM</sequence>
<proteinExistence type="predicted"/>
<keyword evidence="2" id="KW-1185">Reference proteome</keyword>
<evidence type="ECO:0000313" key="3">
    <source>
        <dbReference type="WBParaSite" id="SSTP_0000258500.1"/>
    </source>
</evidence>
<protein>
    <submittedName>
        <fullName evidence="3 4">Uncharacterized protein</fullName>
    </submittedName>
</protein>
<feature type="transmembrane region" description="Helical" evidence="1">
    <location>
        <begin position="40"/>
        <end position="60"/>
    </location>
</feature>
<name>A0A0K0DZC0_STRER</name>
<evidence type="ECO:0000256" key="1">
    <source>
        <dbReference type="SAM" id="Phobius"/>
    </source>
</evidence>
<accession>A0A0K0DZC0</accession>
<dbReference type="WBParaSite" id="SSTP_0000258500.1">
    <property type="protein sequence ID" value="SSTP_0000258500.1"/>
    <property type="gene ID" value="SSTP_0000258500"/>
</dbReference>
<dbReference type="WBParaSite" id="TCONS_00005444.p1">
    <property type="protein sequence ID" value="TCONS_00005444.p1"/>
    <property type="gene ID" value="XLOC_003732"/>
</dbReference>
<dbReference type="Proteomes" id="UP000035681">
    <property type="component" value="Unplaced"/>
</dbReference>